<reference evidence="2" key="1">
    <citation type="submission" date="2020-11" db="EMBL/GenBank/DDBJ databases">
        <authorList>
            <consortium name="DOE Joint Genome Institute"/>
            <person name="Ahrendt S."/>
            <person name="Riley R."/>
            <person name="Andreopoulos W."/>
            <person name="Labutti K."/>
            <person name="Pangilinan J."/>
            <person name="Ruiz-Duenas F.J."/>
            <person name="Barrasa J.M."/>
            <person name="Sanchez-Garcia M."/>
            <person name="Camarero S."/>
            <person name="Miyauchi S."/>
            <person name="Serrano A."/>
            <person name="Linde D."/>
            <person name="Babiker R."/>
            <person name="Drula E."/>
            <person name="Ayuso-Fernandez I."/>
            <person name="Pacheco R."/>
            <person name="Padilla G."/>
            <person name="Ferreira P."/>
            <person name="Barriuso J."/>
            <person name="Kellner H."/>
            <person name="Castanera R."/>
            <person name="Alfaro M."/>
            <person name="Ramirez L."/>
            <person name="Pisabarro A.G."/>
            <person name="Kuo A."/>
            <person name="Tritt A."/>
            <person name="Lipzen A."/>
            <person name="He G."/>
            <person name="Yan M."/>
            <person name="Ng V."/>
            <person name="Cullen D."/>
            <person name="Martin F."/>
            <person name="Rosso M.-N."/>
            <person name="Henrissat B."/>
            <person name="Hibbett D."/>
            <person name="Martinez A.T."/>
            <person name="Grigoriev I.V."/>
        </authorList>
    </citation>
    <scope>NUCLEOTIDE SEQUENCE</scope>
    <source>
        <strain evidence="2">CIRM-BRFM 674</strain>
    </source>
</reference>
<evidence type="ECO:0000313" key="2">
    <source>
        <dbReference type="EMBL" id="KAF9472758.1"/>
    </source>
</evidence>
<accession>A0A9P5YMZ8</accession>
<protein>
    <submittedName>
        <fullName evidence="2">Uncharacterized protein</fullName>
    </submittedName>
</protein>
<gene>
    <name evidence="2" type="ORF">BDN70DRAFT_439795</name>
</gene>
<evidence type="ECO:0000313" key="3">
    <source>
        <dbReference type="Proteomes" id="UP000807469"/>
    </source>
</evidence>
<dbReference type="AlphaFoldDB" id="A0A9P5YMZ8"/>
<dbReference type="Proteomes" id="UP000807469">
    <property type="component" value="Unassembled WGS sequence"/>
</dbReference>
<dbReference type="EMBL" id="MU155501">
    <property type="protein sequence ID" value="KAF9472758.1"/>
    <property type="molecule type" value="Genomic_DNA"/>
</dbReference>
<proteinExistence type="predicted"/>
<evidence type="ECO:0000256" key="1">
    <source>
        <dbReference type="SAM" id="MobiDB-lite"/>
    </source>
</evidence>
<feature type="region of interest" description="Disordered" evidence="1">
    <location>
        <begin position="198"/>
        <end position="235"/>
    </location>
</feature>
<sequence length="235" mass="27314">MVYINVKRCGHPGYPLLCSALRRSSFLAAMREKFEPEQAQPRPIYTYTTHLTSVAHPHPRYSSSSIPPSRSPCGFRFVPRVCVIALLVKEWMYAKAKASRRVRVKPDLEAMWNWGACRSGSRCLSWCVVPRARVRACEDPRRRRWRRSGSTTMQERIEYHNAQRRSRSTTTMRHELIQFKDHVSNSRTTHGRVRVHHANSGSWAGEVDERVERTHEGGRTRYQRRKKASLRVDGG</sequence>
<organism evidence="2 3">
    <name type="scientific">Pholiota conissans</name>
    <dbReference type="NCBI Taxonomy" id="109636"/>
    <lineage>
        <taxon>Eukaryota</taxon>
        <taxon>Fungi</taxon>
        <taxon>Dikarya</taxon>
        <taxon>Basidiomycota</taxon>
        <taxon>Agaricomycotina</taxon>
        <taxon>Agaricomycetes</taxon>
        <taxon>Agaricomycetidae</taxon>
        <taxon>Agaricales</taxon>
        <taxon>Agaricineae</taxon>
        <taxon>Strophariaceae</taxon>
        <taxon>Pholiota</taxon>
    </lineage>
</organism>
<keyword evidence="3" id="KW-1185">Reference proteome</keyword>
<name>A0A9P5YMZ8_9AGAR</name>
<comment type="caution">
    <text evidence="2">The sequence shown here is derived from an EMBL/GenBank/DDBJ whole genome shotgun (WGS) entry which is preliminary data.</text>
</comment>
<feature type="compositionally biased region" description="Basic and acidic residues" evidence="1">
    <location>
        <begin position="207"/>
        <end position="219"/>
    </location>
</feature>